<keyword evidence="1 2" id="KW-0812">Transmembrane</keyword>
<keyword evidence="1" id="KW-0472">Membrane</keyword>
<feature type="transmembrane region" description="Helical" evidence="1">
    <location>
        <begin position="58"/>
        <end position="79"/>
    </location>
</feature>
<feature type="transmembrane region" description="Helical" evidence="1">
    <location>
        <begin position="272"/>
        <end position="290"/>
    </location>
</feature>
<feature type="transmembrane region" description="Helical" evidence="1">
    <location>
        <begin position="99"/>
        <end position="119"/>
    </location>
</feature>
<feature type="transmembrane region" description="Helical" evidence="1">
    <location>
        <begin position="395"/>
        <end position="413"/>
    </location>
</feature>
<keyword evidence="1" id="KW-1133">Transmembrane helix</keyword>
<organism evidence="2 3">
    <name type="scientific">Cupriavidus taiwanensis</name>
    <dbReference type="NCBI Taxonomy" id="164546"/>
    <lineage>
        <taxon>Bacteria</taxon>
        <taxon>Pseudomonadati</taxon>
        <taxon>Pseudomonadota</taxon>
        <taxon>Betaproteobacteria</taxon>
        <taxon>Burkholderiales</taxon>
        <taxon>Burkholderiaceae</taxon>
        <taxon>Cupriavidus</taxon>
    </lineage>
</organism>
<feature type="transmembrane region" description="Helical" evidence="1">
    <location>
        <begin position="302"/>
        <end position="322"/>
    </location>
</feature>
<reference evidence="2 3" key="1">
    <citation type="submission" date="2018-01" db="EMBL/GenBank/DDBJ databases">
        <authorList>
            <person name="Clerissi C."/>
        </authorList>
    </citation>
    <scope>NUCLEOTIDE SEQUENCE [LARGE SCALE GENOMIC DNA]</scope>
    <source>
        <strain evidence="2">Cupriavidus taiwanensis STM 6021</strain>
    </source>
</reference>
<feature type="transmembrane region" description="Helical" evidence="1">
    <location>
        <begin position="180"/>
        <end position="201"/>
    </location>
</feature>
<sequence length="429" mass="45072">MRRIASRCRGDPKPPLIASPAMETIPILPARRMPPSGQAPAGPPPRGFALFALGFRPFYLGGAVFAALALAAWTAMLAGMHAFAPPPALPPMFWHAHEMVFGFAAAIVVGFLFTAGRAWTGQPTPTGAALAVLFGLWLAGRVGLWVVPGIAAFAVEAAFLPLAALAFTRTLVRGGNRRNYPLALALWLLALADIASLWLQARGHDAGAMLACRAGVALVTLFVVVIGGRVIPMFTTNAIPGFRLRQYRQVDRLVIPAAVLGLAAGLLPVPAWLVAALSLLAALVLGVRVAGWRGHAVGNRPILWVLHLAYAWLPLALLLQALGALGLVMAGLATHAFTVGVLGVAIIAMITRTALGHTGRMLVAGRAETAAYWLVAAAAVLRVFGPMAWPAGYLHWVWGAGACWVAGFGLYALTYAPRLARPRVDGKPG</sequence>
<name>A0A7Z7NP73_9BURK</name>
<dbReference type="InterPro" id="IPR010266">
    <property type="entry name" value="NnrS"/>
</dbReference>
<evidence type="ECO:0000313" key="3">
    <source>
        <dbReference type="Proteomes" id="UP000257139"/>
    </source>
</evidence>
<feature type="transmembrane region" description="Helical" evidence="1">
    <location>
        <begin position="150"/>
        <end position="168"/>
    </location>
</feature>
<dbReference type="EMBL" id="LT978514">
    <property type="protein sequence ID" value="SPC21479.1"/>
    <property type="molecule type" value="Genomic_DNA"/>
</dbReference>
<feature type="transmembrane region" description="Helical" evidence="1">
    <location>
        <begin position="207"/>
        <end position="228"/>
    </location>
</feature>
<proteinExistence type="predicted"/>
<dbReference type="Proteomes" id="UP000257139">
    <property type="component" value="Chromosome CBM2594_b"/>
</dbReference>
<dbReference type="Pfam" id="PF05940">
    <property type="entry name" value="NnrS"/>
    <property type="match status" value="1"/>
</dbReference>
<evidence type="ECO:0000313" key="2">
    <source>
        <dbReference type="EMBL" id="SPC21479.1"/>
    </source>
</evidence>
<evidence type="ECO:0000256" key="1">
    <source>
        <dbReference type="SAM" id="Phobius"/>
    </source>
</evidence>
<feature type="transmembrane region" description="Helical" evidence="1">
    <location>
        <begin position="249"/>
        <end position="266"/>
    </location>
</feature>
<feature type="transmembrane region" description="Helical" evidence="1">
    <location>
        <begin position="328"/>
        <end position="350"/>
    </location>
</feature>
<protein>
    <submittedName>
        <fullName evidence="2">Putative NnrS transmembrane protein</fullName>
    </submittedName>
</protein>
<feature type="transmembrane region" description="Helical" evidence="1">
    <location>
        <begin position="370"/>
        <end position="389"/>
    </location>
</feature>
<accession>A0A7Z7NP73</accession>
<feature type="transmembrane region" description="Helical" evidence="1">
    <location>
        <begin position="126"/>
        <end position="144"/>
    </location>
</feature>
<gene>
    <name evidence="2" type="ORF">CBM2594_B10583</name>
</gene>
<dbReference type="AlphaFoldDB" id="A0A7Z7NP73"/>